<protein>
    <recommendedName>
        <fullName evidence="8">Coenzyme F420:L-glutamate ligase-like domain-containing protein</fullName>
    </recommendedName>
</protein>
<dbReference type="GO" id="GO:0046872">
    <property type="term" value="F:metal ion binding"/>
    <property type="evidence" value="ECO:0007669"/>
    <property type="project" value="UniProtKB-KW"/>
</dbReference>
<evidence type="ECO:0000256" key="6">
    <source>
        <dbReference type="ARBA" id="ARBA00023134"/>
    </source>
</evidence>
<gene>
    <name evidence="9" type="ORF">AKJ49_00930</name>
</gene>
<dbReference type="AlphaFoldDB" id="A0A133VG05"/>
<dbReference type="Proteomes" id="UP000070549">
    <property type="component" value="Unassembled WGS sequence"/>
</dbReference>
<organism evidence="9 10">
    <name type="scientific">candidate division MSBL1 archaeon SCGC-AAA382A03</name>
    <dbReference type="NCBI Taxonomy" id="1698278"/>
    <lineage>
        <taxon>Archaea</taxon>
        <taxon>Methanobacteriati</taxon>
        <taxon>Methanobacteriota</taxon>
        <taxon>candidate division MSBL1</taxon>
    </lineage>
</organism>
<accession>A0A133VG05</accession>
<dbReference type="EMBL" id="LHYC01000019">
    <property type="protein sequence ID" value="KXB05365.1"/>
    <property type="molecule type" value="Genomic_DNA"/>
</dbReference>
<evidence type="ECO:0000256" key="7">
    <source>
        <dbReference type="ARBA" id="ARBA00023211"/>
    </source>
</evidence>
<dbReference type="Pfam" id="PF01996">
    <property type="entry name" value="F420_ligase"/>
    <property type="match status" value="1"/>
</dbReference>
<sequence>MLEIIGVRTQLIEPNDNLTEIFLNALEDQDLELKNNDIIVIASSAISTVTSRIRKIEEIVPSEKAKKLAQKCDLEEKYLEIILQESDKILNPFKDCILTLKDDMLRINAGVDRTNVPAGYALLLPKNSEKIASKIKTDIEKETGKKIGVIISDSHVHPLRRGTTGQALGTSGINEAIDCRTQKDLYGRKLQITFRGIGDQLATAAQLVMGEADESIPIVIIRGADVAFSEKEGESLKIPPEECVYSRYFDYESEEI</sequence>
<evidence type="ECO:0000256" key="5">
    <source>
        <dbReference type="ARBA" id="ARBA00022958"/>
    </source>
</evidence>
<dbReference type="SUPFAM" id="SSF144010">
    <property type="entry name" value="CofE-like"/>
    <property type="match status" value="1"/>
</dbReference>
<evidence type="ECO:0000259" key="8">
    <source>
        <dbReference type="Pfam" id="PF01996"/>
    </source>
</evidence>
<dbReference type="GO" id="GO:0005525">
    <property type="term" value="F:GTP binding"/>
    <property type="evidence" value="ECO:0007669"/>
    <property type="project" value="UniProtKB-KW"/>
</dbReference>
<evidence type="ECO:0000313" key="9">
    <source>
        <dbReference type="EMBL" id="KXB05365.1"/>
    </source>
</evidence>
<dbReference type="GO" id="GO:0052618">
    <property type="term" value="F:coenzyme F420-0:L-glutamate ligase activity"/>
    <property type="evidence" value="ECO:0007669"/>
    <property type="project" value="TreeGrafter"/>
</dbReference>
<keyword evidence="7" id="KW-0464">Manganese</keyword>
<dbReference type="InterPro" id="IPR008225">
    <property type="entry name" value="F420-0_g-glutamyl_ligase"/>
</dbReference>
<reference evidence="9 10" key="1">
    <citation type="journal article" date="2016" name="Sci. Rep.">
        <title>Metabolic traits of an uncultured archaeal lineage -MSBL1- from brine pools of the Red Sea.</title>
        <authorList>
            <person name="Mwirichia R."/>
            <person name="Alam I."/>
            <person name="Rashid M."/>
            <person name="Vinu M."/>
            <person name="Ba-Alawi W."/>
            <person name="Anthony Kamau A."/>
            <person name="Kamanda Ngugi D."/>
            <person name="Goker M."/>
            <person name="Klenk H.P."/>
            <person name="Bajic V."/>
            <person name="Stingl U."/>
        </authorList>
    </citation>
    <scope>NUCLEOTIDE SEQUENCE [LARGE SCALE GENOMIC DNA]</scope>
    <source>
        <strain evidence="9">SCGC-AAA382A03</strain>
    </source>
</reference>
<proteinExistence type="predicted"/>
<evidence type="ECO:0000256" key="2">
    <source>
        <dbReference type="ARBA" id="ARBA00022723"/>
    </source>
</evidence>
<name>A0A133VG05_9EURY</name>
<evidence type="ECO:0000256" key="3">
    <source>
        <dbReference type="ARBA" id="ARBA00022741"/>
    </source>
</evidence>
<keyword evidence="6" id="KW-0342">GTP-binding</keyword>
<comment type="caution">
    <text evidence="9">The sequence shown here is derived from an EMBL/GenBank/DDBJ whole genome shotgun (WGS) entry which is preliminary data.</text>
</comment>
<evidence type="ECO:0000313" key="10">
    <source>
        <dbReference type="Proteomes" id="UP000070549"/>
    </source>
</evidence>
<dbReference type="NCBIfam" id="TIGR01916">
    <property type="entry name" value="F420_cofE"/>
    <property type="match status" value="1"/>
</dbReference>
<dbReference type="Gene3D" id="3.30.1330.100">
    <property type="entry name" value="CofE-like"/>
    <property type="match status" value="1"/>
</dbReference>
<dbReference type="PANTHER" id="PTHR47917:SF2">
    <property type="entry name" value="COENZYME F420:L-GLUTAMATE LIGASE-LIKE DOMAIN-CONTAINING PROTEIN"/>
    <property type="match status" value="1"/>
</dbReference>
<feature type="domain" description="Coenzyme F420:L-glutamate ligase-like" evidence="8">
    <location>
        <begin position="6"/>
        <end position="223"/>
    </location>
</feature>
<dbReference type="Gene3D" id="3.90.1660.10">
    <property type="entry name" value="CofE-like domain"/>
    <property type="match status" value="1"/>
</dbReference>
<evidence type="ECO:0000256" key="4">
    <source>
        <dbReference type="ARBA" id="ARBA00022842"/>
    </source>
</evidence>
<keyword evidence="4" id="KW-0460">Magnesium</keyword>
<keyword evidence="1" id="KW-0436">Ligase</keyword>
<keyword evidence="10" id="KW-1185">Reference proteome</keyword>
<evidence type="ECO:0000256" key="1">
    <source>
        <dbReference type="ARBA" id="ARBA00022598"/>
    </source>
</evidence>
<keyword evidence="2" id="KW-0479">Metal-binding</keyword>
<keyword evidence="5" id="KW-0630">Potassium</keyword>
<dbReference type="PANTHER" id="PTHR47917">
    <property type="match status" value="1"/>
</dbReference>
<dbReference type="InterPro" id="IPR002847">
    <property type="entry name" value="F420-0_gamma-glut_ligase-dom"/>
</dbReference>
<keyword evidence="3" id="KW-0547">Nucleotide-binding</keyword>